<sequence length="56" mass="6300">HPHNLLQIMLVYLCLILFPAAALASCSYETARLVYDAVDKNKDLSATRTESYELVD</sequence>
<accession>A0A8S3ZM41</accession>
<dbReference type="AlphaFoldDB" id="A0A8S3ZM41"/>
<dbReference type="EMBL" id="CAJHNH020003229">
    <property type="protein sequence ID" value="CAG5128825.1"/>
    <property type="molecule type" value="Genomic_DNA"/>
</dbReference>
<keyword evidence="3" id="KW-1185">Reference proteome</keyword>
<reference evidence="2" key="1">
    <citation type="submission" date="2021-04" db="EMBL/GenBank/DDBJ databases">
        <authorList>
            <consortium name="Molecular Ecology Group"/>
        </authorList>
    </citation>
    <scope>NUCLEOTIDE SEQUENCE</scope>
</reference>
<feature type="non-terminal residue" evidence="2">
    <location>
        <position position="56"/>
    </location>
</feature>
<name>A0A8S3ZM41_9EUPU</name>
<organism evidence="2 3">
    <name type="scientific">Candidula unifasciata</name>
    <dbReference type="NCBI Taxonomy" id="100452"/>
    <lineage>
        <taxon>Eukaryota</taxon>
        <taxon>Metazoa</taxon>
        <taxon>Spiralia</taxon>
        <taxon>Lophotrochozoa</taxon>
        <taxon>Mollusca</taxon>
        <taxon>Gastropoda</taxon>
        <taxon>Heterobranchia</taxon>
        <taxon>Euthyneura</taxon>
        <taxon>Panpulmonata</taxon>
        <taxon>Eupulmonata</taxon>
        <taxon>Stylommatophora</taxon>
        <taxon>Helicina</taxon>
        <taxon>Helicoidea</taxon>
        <taxon>Geomitridae</taxon>
        <taxon>Candidula</taxon>
    </lineage>
</organism>
<evidence type="ECO:0000256" key="1">
    <source>
        <dbReference type="SAM" id="SignalP"/>
    </source>
</evidence>
<feature type="signal peptide" evidence="1">
    <location>
        <begin position="1"/>
        <end position="24"/>
    </location>
</feature>
<feature type="chain" id="PRO_5035886583" evidence="1">
    <location>
        <begin position="25"/>
        <end position="56"/>
    </location>
</feature>
<feature type="non-terminal residue" evidence="2">
    <location>
        <position position="1"/>
    </location>
</feature>
<gene>
    <name evidence="2" type="ORF">CUNI_LOCUS14383</name>
</gene>
<keyword evidence="1" id="KW-0732">Signal</keyword>
<proteinExistence type="predicted"/>
<evidence type="ECO:0000313" key="2">
    <source>
        <dbReference type="EMBL" id="CAG5128825.1"/>
    </source>
</evidence>
<comment type="caution">
    <text evidence="2">The sequence shown here is derived from an EMBL/GenBank/DDBJ whole genome shotgun (WGS) entry which is preliminary data.</text>
</comment>
<dbReference type="Proteomes" id="UP000678393">
    <property type="component" value="Unassembled WGS sequence"/>
</dbReference>
<evidence type="ECO:0000313" key="3">
    <source>
        <dbReference type="Proteomes" id="UP000678393"/>
    </source>
</evidence>
<protein>
    <submittedName>
        <fullName evidence="2">Uncharacterized protein</fullName>
    </submittedName>
</protein>